<evidence type="ECO:0000313" key="3">
    <source>
        <dbReference type="Proteomes" id="UP000308121"/>
    </source>
</evidence>
<dbReference type="AlphaFoldDB" id="A0A7Z8NNZ2"/>
<accession>A0A7Z8NNZ2</accession>
<feature type="region of interest" description="Disordered" evidence="1">
    <location>
        <begin position="1"/>
        <end position="95"/>
    </location>
</feature>
<reference evidence="2 3" key="1">
    <citation type="submission" date="2019-05" db="EMBL/GenBank/DDBJ databases">
        <title>Genome sequence of Cellulomonas hominis strain CS1.</title>
        <authorList>
            <person name="Belmont J."/>
            <person name="Maclea K.S."/>
        </authorList>
    </citation>
    <scope>NUCLEOTIDE SEQUENCE [LARGE SCALE GENOMIC DNA]</scope>
    <source>
        <strain evidence="2 3">CS1</strain>
    </source>
</reference>
<gene>
    <name evidence="2" type="ORF">FA014_19470</name>
</gene>
<comment type="caution">
    <text evidence="2">The sequence shown here is derived from an EMBL/GenBank/DDBJ whole genome shotgun (WGS) entry which is preliminary data.</text>
</comment>
<sequence length="126" mass="12938">MSSSTPEGPRDVQGAPEPQREDTTAATEAVPAATPSTDETQRIAPTPTQQLPHTPAPQAGPAAPQQGGYPAPYPHGAPQHPAAQQPGQQPRYGQYAPFVLHLPNVLHLASDVTAVLRGTGADADGG</sequence>
<name>A0A7Z8NNZ2_9CELL</name>
<feature type="non-terminal residue" evidence="2">
    <location>
        <position position="126"/>
    </location>
</feature>
<dbReference type="EMBL" id="SZYE01000333">
    <property type="protein sequence ID" value="TKR21872.1"/>
    <property type="molecule type" value="Genomic_DNA"/>
</dbReference>
<evidence type="ECO:0000313" key="2">
    <source>
        <dbReference type="EMBL" id="TKR21872.1"/>
    </source>
</evidence>
<feature type="compositionally biased region" description="Low complexity" evidence="1">
    <location>
        <begin position="24"/>
        <end position="37"/>
    </location>
</feature>
<dbReference type="Proteomes" id="UP000308121">
    <property type="component" value="Unassembled WGS sequence"/>
</dbReference>
<proteinExistence type="predicted"/>
<organism evidence="2 3">
    <name type="scientific">Cellulomonas hominis</name>
    <dbReference type="NCBI Taxonomy" id="156981"/>
    <lineage>
        <taxon>Bacteria</taxon>
        <taxon>Bacillati</taxon>
        <taxon>Actinomycetota</taxon>
        <taxon>Actinomycetes</taxon>
        <taxon>Micrococcales</taxon>
        <taxon>Cellulomonadaceae</taxon>
        <taxon>Cellulomonas</taxon>
    </lineage>
</organism>
<protein>
    <submittedName>
        <fullName evidence="2">Uncharacterized protein</fullName>
    </submittedName>
</protein>
<evidence type="ECO:0000256" key="1">
    <source>
        <dbReference type="SAM" id="MobiDB-lite"/>
    </source>
</evidence>
<feature type="compositionally biased region" description="Low complexity" evidence="1">
    <location>
        <begin position="56"/>
        <end position="95"/>
    </location>
</feature>